<evidence type="ECO:0000259" key="2">
    <source>
        <dbReference type="Pfam" id="PF08881"/>
    </source>
</evidence>
<name>A0A8H4LEW2_9HYPO</name>
<evidence type="ECO:0000256" key="1">
    <source>
        <dbReference type="SAM" id="SignalP"/>
    </source>
</evidence>
<reference evidence="3 4" key="1">
    <citation type="submission" date="2020-01" db="EMBL/GenBank/DDBJ databases">
        <title>Identification and distribution of gene clusters putatively required for synthesis of sphingolipid metabolism inhibitors in phylogenetically diverse species of the filamentous fungus Fusarium.</title>
        <authorList>
            <person name="Kim H.-S."/>
            <person name="Busman M."/>
            <person name="Brown D.W."/>
            <person name="Divon H."/>
            <person name="Uhlig S."/>
            <person name="Proctor R.H."/>
        </authorList>
    </citation>
    <scope>NUCLEOTIDE SEQUENCE [LARGE SCALE GENOMIC DNA]</scope>
    <source>
        <strain evidence="3 4">NRRL 20459</strain>
    </source>
</reference>
<keyword evidence="4" id="KW-1185">Reference proteome</keyword>
<keyword evidence="1" id="KW-0732">Signal</keyword>
<dbReference type="Pfam" id="PF08881">
    <property type="entry name" value="CVNH"/>
    <property type="match status" value="1"/>
</dbReference>
<dbReference type="InterPro" id="IPR011058">
    <property type="entry name" value="Cyanovirin-N"/>
</dbReference>
<feature type="signal peptide" evidence="1">
    <location>
        <begin position="1"/>
        <end position="16"/>
    </location>
</feature>
<proteinExistence type="predicted"/>
<feature type="domain" description="Cyanovirin-N" evidence="2">
    <location>
        <begin position="22"/>
        <end position="125"/>
    </location>
</feature>
<dbReference type="OrthoDB" id="4672515at2759"/>
<dbReference type="Proteomes" id="UP000554235">
    <property type="component" value="Unassembled WGS sequence"/>
</dbReference>
<accession>A0A8H4LEW2</accession>
<dbReference type="InterPro" id="IPR036673">
    <property type="entry name" value="Cyanovirin-N_sf"/>
</dbReference>
<evidence type="ECO:0000313" key="3">
    <source>
        <dbReference type="EMBL" id="KAF4466868.1"/>
    </source>
</evidence>
<dbReference type="EMBL" id="JAADYS010000811">
    <property type="protein sequence ID" value="KAF4466868.1"/>
    <property type="molecule type" value="Genomic_DNA"/>
</dbReference>
<evidence type="ECO:0000313" key="4">
    <source>
        <dbReference type="Proteomes" id="UP000554235"/>
    </source>
</evidence>
<protein>
    <submittedName>
        <fullName evidence="3">Glutamine-serine-proline rich</fullName>
    </submittedName>
</protein>
<feature type="chain" id="PRO_5034600763" evidence="1">
    <location>
        <begin position="17"/>
        <end position="127"/>
    </location>
</feature>
<organism evidence="3 4">
    <name type="scientific">Fusarium albosuccineum</name>
    <dbReference type="NCBI Taxonomy" id="1237068"/>
    <lineage>
        <taxon>Eukaryota</taxon>
        <taxon>Fungi</taxon>
        <taxon>Dikarya</taxon>
        <taxon>Ascomycota</taxon>
        <taxon>Pezizomycotina</taxon>
        <taxon>Sordariomycetes</taxon>
        <taxon>Hypocreomycetidae</taxon>
        <taxon>Hypocreales</taxon>
        <taxon>Nectriaceae</taxon>
        <taxon>Fusarium</taxon>
        <taxon>Fusarium decemcellulare species complex</taxon>
    </lineage>
</organism>
<comment type="caution">
    <text evidence="3">The sequence shown here is derived from an EMBL/GenBank/DDBJ whole genome shotgun (WGS) entry which is preliminary data.</text>
</comment>
<gene>
    <name evidence="3" type="ORF">FALBO_6271</name>
</gene>
<dbReference type="Gene3D" id="2.30.60.10">
    <property type="entry name" value="Cyanovirin-N"/>
    <property type="match status" value="1"/>
</dbReference>
<dbReference type="SUPFAM" id="SSF51322">
    <property type="entry name" value="Cyanovirin-N"/>
    <property type="match status" value="1"/>
</dbReference>
<dbReference type="AlphaFoldDB" id="A0A8H4LEW2"/>
<sequence length="127" mass="14455">MKFAILLSAFVSIAAAAEPYYVTCQDESLEGFVFKARCKNRNGDLVDTSLDLNKCLTFSDDTDEVVHYRDGNISQACTDCWLSAQYESMDAEVKYYYDLTCNCRGPNSPYWNKMDTFIENIDGQMLC</sequence>